<dbReference type="InterPro" id="IPR039342">
    <property type="entry name" value="TGD2-like"/>
</dbReference>
<dbReference type="AlphaFoldDB" id="A0A1C9C864"/>
<keyword evidence="1" id="KW-0472">Membrane</keyword>
<dbReference type="Pfam" id="PF02470">
    <property type="entry name" value="MlaD"/>
    <property type="match status" value="1"/>
</dbReference>
<protein>
    <recommendedName>
        <fullName evidence="2">Mce/MlaD domain-containing protein</fullName>
    </recommendedName>
</protein>
<sequence>MKKIRSRNIWLNMINISVFLIFIFFTFFMWLLINENRISHGYSFFIEFSNAHGIKQGTNIRIRGVNIGYIKKIKIDINSVLVLAYVYSPKTLIPRNSVVETNQTGLLNETIIDIIPLDQVNITKLNNINVFSSTCSISSLVCHLDYLEGDRGLNYDDLVRAATRISQRFDDPSFFNIFYLFLQNSLELSDDIIGVTSEVLNTINLLYNFIVAFLDKA</sequence>
<dbReference type="PANTHER" id="PTHR34675:SF1">
    <property type="entry name" value="PROTEIN TRIGALACTOSYLDIACYLGLYCEROL 2, CHLOROPLASTIC"/>
    <property type="match status" value="1"/>
</dbReference>
<keyword evidence="1" id="KW-1133">Transmembrane helix</keyword>
<evidence type="ECO:0000259" key="2">
    <source>
        <dbReference type="Pfam" id="PF02470"/>
    </source>
</evidence>
<organism evidence="3">
    <name type="scientific">Riquetophycus sp</name>
    <dbReference type="NCBI Taxonomy" id="1897556"/>
    <lineage>
        <taxon>Eukaryota</taxon>
        <taxon>Rhodophyta</taxon>
        <taxon>Florideophyceae</taxon>
        <taxon>Rhodymeniophycidae</taxon>
        <taxon>Peyssonneliales</taxon>
        <taxon>Peyssonneliaceae</taxon>
        <taxon>Riquetophycus</taxon>
    </lineage>
</organism>
<feature type="transmembrane region" description="Helical" evidence="1">
    <location>
        <begin position="12"/>
        <end position="33"/>
    </location>
</feature>
<dbReference type="PANTHER" id="PTHR34675">
    <property type="entry name" value="PROTEIN TRIGALACTOSYLDIACYLGLYCEROL 2, CHLOROPLASTIC"/>
    <property type="match status" value="1"/>
</dbReference>
<proteinExistence type="predicted"/>
<gene>
    <name evidence="3" type="primary">ycf22</name>
    <name evidence="3" type="ORF">Riqu_082</name>
</gene>
<keyword evidence="1" id="KW-0812">Transmembrane</keyword>
<geneLocation type="plastid" evidence="3"/>
<accession>A0A1C9C864</accession>
<feature type="domain" description="Mce/MlaD" evidence="2">
    <location>
        <begin position="41"/>
        <end position="116"/>
    </location>
</feature>
<evidence type="ECO:0000256" key="1">
    <source>
        <dbReference type="SAM" id="Phobius"/>
    </source>
</evidence>
<evidence type="ECO:0000313" key="3">
    <source>
        <dbReference type="EMBL" id="AOM64561.1"/>
    </source>
</evidence>
<reference evidence="3" key="1">
    <citation type="journal article" date="2016" name="BMC Biol.">
        <title>Parallel evolution of highly conserved plastid genome architecture in red seaweeds and seed plants.</title>
        <authorList>
            <person name="Lee J."/>
            <person name="Cho C.H."/>
            <person name="Park S.I."/>
            <person name="Choi J.W."/>
            <person name="Song H.S."/>
            <person name="West J.A."/>
            <person name="Bhattacharya D."/>
            <person name="Yoon H.S."/>
        </authorList>
    </citation>
    <scope>NUCLEOTIDE SEQUENCE</scope>
</reference>
<dbReference type="EMBL" id="KX284710">
    <property type="protein sequence ID" value="AOM64561.1"/>
    <property type="molecule type" value="Genomic_DNA"/>
</dbReference>
<name>A0A1C9C864_9FLOR</name>
<keyword evidence="3" id="KW-0934">Plastid</keyword>
<dbReference type="InterPro" id="IPR003399">
    <property type="entry name" value="Mce/MlaD"/>
</dbReference>